<proteinExistence type="predicted"/>
<dbReference type="PANTHER" id="PTHR11439">
    <property type="entry name" value="GAG-POL-RELATED RETROTRANSPOSON"/>
    <property type="match status" value="1"/>
</dbReference>
<evidence type="ECO:0000313" key="2">
    <source>
        <dbReference type="EMBL" id="KAL0406178.1"/>
    </source>
</evidence>
<dbReference type="InterPro" id="IPR043502">
    <property type="entry name" value="DNA/RNA_pol_sf"/>
</dbReference>
<dbReference type="InterPro" id="IPR013103">
    <property type="entry name" value="RVT_2"/>
</dbReference>
<dbReference type="CDD" id="cd09272">
    <property type="entry name" value="RNase_HI_RT_Ty1"/>
    <property type="match status" value="1"/>
</dbReference>
<feature type="domain" description="Reverse transcriptase Ty1/copia-type" evidence="1">
    <location>
        <begin position="3"/>
        <end position="121"/>
    </location>
</feature>
<reference evidence="2" key="2">
    <citation type="journal article" date="2024" name="Plant">
        <title>Genomic evolution and insights into agronomic trait innovations of Sesamum species.</title>
        <authorList>
            <person name="Miao H."/>
            <person name="Wang L."/>
            <person name="Qu L."/>
            <person name="Liu H."/>
            <person name="Sun Y."/>
            <person name="Le M."/>
            <person name="Wang Q."/>
            <person name="Wei S."/>
            <person name="Zheng Y."/>
            <person name="Lin W."/>
            <person name="Duan Y."/>
            <person name="Cao H."/>
            <person name="Xiong S."/>
            <person name="Wang X."/>
            <person name="Wei L."/>
            <person name="Li C."/>
            <person name="Ma Q."/>
            <person name="Ju M."/>
            <person name="Zhao R."/>
            <person name="Li G."/>
            <person name="Mu C."/>
            <person name="Tian Q."/>
            <person name="Mei H."/>
            <person name="Zhang T."/>
            <person name="Gao T."/>
            <person name="Zhang H."/>
        </authorList>
    </citation>
    <scope>NUCLEOTIDE SEQUENCE</scope>
    <source>
        <strain evidence="2">KEN1</strain>
    </source>
</reference>
<accession>A0AAW2TNW8</accession>
<protein>
    <submittedName>
        <fullName evidence="2">Retrovirus-related Pol polyprotein from transposon RE2</fullName>
    </submittedName>
</protein>
<dbReference type="SUPFAM" id="SSF56672">
    <property type="entry name" value="DNA/RNA polymerases"/>
    <property type="match status" value="1"/>
</dbReference>
<evidence type="ECO:0000259" key="1">
    <source>
        <dbReference type="Pfam" id="PF07727"/>
    </source>
</evidence>
<dbReference type="EMBL" id="JACGWN010000014">
    <property type="protein sequence ID" value="KAL0406178.1"/>
    <property type="molecule type" value="Genomic_DNA"/>
</dbReference>
<sequence length="394" mass="43515">MVLKQASRQWNAELTLKLVDFGFTQSAHDHCLFTKATSAGIMALLVYVDDILVTAPTVALIQSVKDYLHSFFSIKDLGDARYFLGLEVARNSDGIYVAQTKYIQDIIRDIGLVNAKSTSTPFPLGLKLSDNYGALLVDPEKYRRLIGRLLHLGFTRPDVSHPVQQLSQFLTKPCEAHWKATVHIVRYLKGTPTTGLFLPSASSFALRAYCDADWASCTDSRCSLTGFCVFLGDALISWKTKKQSIVSRSTAEAEYRSLAATVCELKWLSYILSDLGISVPLPIQLFCDNQAVLHIMANSVERTKHIELDCHIARDAYKDGFILPSFVCSSLQLANIFTKVLSLKHFASFLAKLGLIAMQPRPTCGGAITYSTEAAAIDSAMLQVDEEDVVRDVG</sequence>
<comment type="caution">
    <text evidence="2">The sequence shown here is derived from an EMBL/GenBank/DDBJ whole genome shotgun (WGS) entry which is preliminary data.</text>
</comment>
<name>A0AAW2TNW8_9LAMI</name>
<dbReference type="Pfam" id="PF07727">
    <property type="entry name" value="RVT_2"/>
    <property type="match status" value="1"/>
</dbReference>
<organism evidence="2">
    <name type="scientific">Sesamum latifolium</name>
    <dbReference type="NCBI Taxonomy" id="2727402"/>
    <lineage>
        <taxon>Eukaryota</taxon>
        <taxon>Viridiplantae</taxon>
        <taxon>Streptophyta</taxon>
        <taxon>Embryophyta</taxon>
        <taxon>Tracheophyta</taxon>
        <taxon>Spermatophyta</taxon>
        <taxon>Magnoliopsida</taxon>
        <taxon>eudicotyledons</taxon>
        <taxon>Gunneridae</taxon>
        <taxon>Pentapetalae</taxon>
        <taxon>asterids</taxon>
        <taxon>lamiids</taxon>
        <taxon>Lamiales</taxon>
        <taxon>Pedaliaceae</taxon>
        <taxon>Sesamum</taxon>
    </lineage>
</organism>
<reference evidence="2" key="1">
    <citation type="submission" date="2020-06" db="EMBL/GenBank/DDBJ databases">
        <authorList>
            <person name="Li T."/>
            <person name="Hu X."/>
            <person name="Zhang T."/>
            <person name="Song X."/>
            <person name="Zhang H."/>
            <person name="Dai N."/>
            <person name="Sheng W."/>
            <person name="Hou X."/>
            <person name="Wei L."/>
        </authorList>
    </citation>
    <scope>NUCLEOTIDE SEQUENCE</scope>
    <source>
        <strain evidence="2">KEN1</strain>
        <tissue evidence="2">Leaf</tissue>
    </source>
</reference>
<dbReference type="PANTHER" id="PTHR11439:SF465">
    <property type="entry name" value="REVERSE TRANSCRIPTASE TY1_COPIA-TYPE DOMAIN-CONTAINING PROTEIN"/>
    <property type="match status" value="1"/>
</dbReference>
<dbReference type="AlphaFoldDB" id="A0AAW2TNW8"/>
<gene>
    <name evidence="2" type="ORF">Slati_3931700</name>
</gene>